<dbReference type="AlphaFoldDB" id="A0A0E3RU37"/>
<sequence length="1005" mass="115255">MKIKFDPDLDFQHEAISSITGIFEGQETCQTNFSVVPLNYDPKMNLGLEKHYDLGIGNRLKLLDEDILKNVRDIQLRNGLAPSEALDSMNFTVEMETGTGKTYVYLRTIFELNRLYGFTKFIIVVPSVAIKEGVYKSLQMTKEHFRGLYENVSYDYFVYDSQKLGQVRNFATSDSIQIMVINIDAFRRSFTDPEKEDKANIIHRPHDRMNGSKPIDFIKDTNPIVIIDEPQTVDTTKKSKEAIASLNPLCTLRYSATHVDKYHMLYKLDSVDAYERKLVKQIEVAGIEVKDEHNKAYIKLLKVDNKKNGITAQIELDIKSGSNVNRKPATVRSGTDLLDVSGGRSLYDGYIIEDIYCEKGNEYISFTSKPEIVQLGQTIGDVNPDEYKRLQIRKTIEEHLEKELRLRSMGIKVLSLFFIDRVANYRWYDESGNPQKGKFAKIFEEEYLRAIGKPKFKHLLEGMEPETAVSAVHNGYFAIDKKKDSTGAEILKESSGEGKTQADESAYQLIMRDKEKLLSFSSKLKFIFSHSALKEGWDNPNVFQICTLNETSSVIKKRQEIGRGLRIAVNQDGERVHGFEVNTLTVMANESYESFAEQLQKEIEEEEGIKFGVVEKHLFANITVSTDDYTTSYLGTEASAHIYDYLKAKGYIDTRGKVQDFLKSDLKSGKIDLPAEFSEQEGQIMSLLKKVASKLNIKNKDNRETLKLNKAVFLGEDFKQLWERIKYRTTFRVDFDPEELIHKCAEEIRNSLVVGRARFTYRKAVAEINRGGIHAEEVMEREGVFESQDYELPDIITYLQNETNLTRRTLVEILKTCGRLEEFKNNPQKFVEQVSSIIKHQMRLFIVDGIKYEKIGDEYYYAQQLFADEEVKGYLGENLIESQKSIYNYVRFDSDIEAGFASRFELSDDVKVYAKLPTKWFKIDTPLGSYTPDWAVLVEIDGQEKLYFVVETKGSLFTDALRPTEQAKIECGRAHFKAMGNDVEFALANNYEAFSTELSKHGNPQ</sequence>
<organism evidence="3 4">
    <name type="scientific">Methanosarcina mazei LYC</name>
    <dbReference type="NCBI Taxonomy" id="1434114"/>
    <lineage>
        <taxon>Archaea</taxon>
        <taxon>Methanobacteriati</taxon>
        <taxon>Methanobacteriota</taxon>
        <taxon>Stenosarchaea group</taxon>
        <taxon>Methanomicrobia</taxon>
        <taxon>Methanosarcinales</taxon>
        <taxon>Methanosarcinaceae</taxon>
        <taxon>Methanosarcina</taxon>
    </lineage>
</organism>
<evidence type="ECO:0000313" key="4">
    <source>
        <dbReference type="Proteomes" id="UP000033063"/>
    </source>
</evidence>
<dbReference type="GO" id="GO:0005524">
    <property type="term" value="F:ATP binding"/>
    <property type="evidence" value="ECO:0007669"/>
    <property type="project" value="InterPro"/>
</dbReference>
<evidence type="ECO:0000313" key="3">
    <source>
        <dbReference type="EMBL" id="AKB69163.1"/>
    </source>
</evidence>
<feature type="domain" description="Helicase/UvrB N-terminal" evidence="1">
    <location>
        <begin position="89"/>
        <end position="257"/>
    </location>
</feature>
<dbReference type="Proteomes" id="UP000033063">
    <property type="component" value="Chromosome"/>
</dbReference>
<dbReference type="EMBL" id="CP009513">
    <property type="protein sequence ID" value="AKB69163.1"/>
    <property type="molecule type" value="Genomic_DNA"/>
</dbReference>
<dbReference type="SUPFAM" id="SSF52540">
    <property type="entry name" value="P-loop containing nucleoside triphosphate hydrolases"/>
    <property type="match status" value="2"/>
</dbReference>
<reference evidence="3 4" key="1">
    <citation type="submission" date="2014-07" db="EMBL/GenBank/DDBJ databases">
        <title>Methanogenic archaea and the global carbon cycle.</title>
        <authorList>
            <person name="Henriksen J.R."/>
            <person name="Luke J."/>
            <person name="Reinhart S."/>
            <person name="Benedict M.N."/>
            <person name="Youngblut N.D."/>
            <person name="Metcalf M.E."/>
            <person name="Whitaker R.J."/>
            <person name="Metcalf W.W."/>
        </authorList>
    </citation>
    <scope>NUCLEOTIDE SEQUENCE [LARGE SCALE GENOMIC DNA]</scope>
    <source>
        <strain evidence="3 4">LYC</strain>
    </source>
</reference>
<dbReference type="RefSeq" id="WP_048041015.1">
    <property type="nucleotide sequence ID" value="NZ_CP009513.1"/>
</dbReference>
<dbReference type="Pfam" id="PF04851">
    <property type="entry name" value="ResIII"/>
    <property type="match status" value="1"/>
</dbReference>
<dbReference type="InterPro" id="IPR027417">
    <property type="entry name" value="P-loop_NTPase"/>
</dbReference>
<evidence type="ECO:0000259" key="1">
    <source>
        <dbReference type="Pfam" id="PF04851"/>
    </source>
</evidence>
<name>A0A0E3RU37_METMZ</name>
<dbReference type="PATRIC" id="fig|1434114.4.peg.3307"/>
<dbReference type="GO" id="GO:0015668">
    <property type="term" value="F:type III site-specific deoxyribonuclease activity"/>
    <property type="evidence" value="ECO:0007669"/>
    <property type="project" value="InterPro"/>
</dbReference>
<accession>A0A0E3RU37</accession>
<evidence type="ECO:0000259" key="2">
    <source>
        <dbReference type="Pfam" id="PF19778"/>
    </source>
</evidence>
<dbReference type="InterPro" id="IPR006935">
    <property type="entry name" value="Helicase/UvrB_N"/>
</dbReference>
<feature type="domain" description="Type III restriction enzyme C-terminal endonuclease" evidence="2">
    <location>
        <begin position="883"/>
        <end position="989"/>
    </location>
</feature>
<dbReference type="InterPro" id="IPR045572">
    <property type="entry name" value="RE_endonuc_C"/>
</dbReference>
<dbReference type="REBASE" id="109190">
    <property type="entry name" value="MmaLYCORF2622P"/>
</dbReference>
<protein>
    <submittedName>
        <fullName evidence="3">Type III restriction-modification system StyLTI enzyme res</fullName>
    </submittedName>
</protein>
<dbReference type="GeneID" id="24878935"/>
<dbReference type="Gene3D" id="3.40.50.300">
    <property type="entry name" value="P-loop containing nucleotide triphosphate hydrolases"/>
    <property type="match status" value="2"/>
</dbReference>
<gene>
    <name evidence="3" type="ORF">MSMAL_2620</name>
</gene>
<dbReference type="Pfam" id="PF19778">
    <property type="entry name" value="RE_endonuc"/>
    <property type="match status" value="1"/>
</dbReference>
<proteinExistence type="predicted"/>
<dbReference type="HOGENOM" id="CLU_011799_0_0_2"/>
<dbReference type="GO" id="GO:0003677">
    <property type="term" value="F:DNA binding"/>
    <property type="evidence" value="ECO:0007669"/>
    <property type="project" value="InterPro"/>
</dbReference>